<evidence type="ECO:0000256" key="3">
    <source>
        <dbReference type="ARBA" id="ARBA00007410"/>
    </source>
</evidence>
<keyword evidence="5" id="KW-0853">WD repeat</keyword>
<dbReference type="GO" id="GO:0008202">
    <property type="term" value="P:steroid metabolic process"/>
    <property type="evidence" value="ECO:0007669"/>
    <property type="project" value="UniProtKB-KW"/>
</dbReference>
<dbReference type="PROSITE" id="PS50156">
    <property type="entry name" value="SSD"/>
    <property type="match status" value="1"/>
</dbReference>
<feature type="transmembrane region" description="Helical" evidence="14">
    <location>
        <begin position="374"/>
        <end position="399"/>
    </location>
</feature>
<dbReference type="InterPro" id="IPR030225">
    <property type="entry name" value="SCAP"/>
</dbReference>
<evidence type="ECO:0000256" key="7">
    <source>
        <dbReference type="ARBA" id="ARBA00022824"/>
    </source>
</evidence>
<evidence type="ECO:0000256" key="6">
    <source>
        <dbReference type="ARBA" id="ARBA00022737"/>
    </source>
</evidence>
<evidence type="ECO:0000256" key="8">
    <source>
        <dbReference type="ARBA" id="ARBA00023034"/>
    </source>
</evidence>
<dbReference type="EMBL" id="CDQK01000001">
    <property type="protein sequence ID" value="CEP20680.1"/>
    <property type="molecule type" value="Genomic_DNA"/>
</dbReference>
<evidence type="ECO:0000259" key="15">
    <source>
        <dbReference type="PROSITE" id="PS50156"/>
    </source>
</evidence>
<dbReference type="Proteomes" id="UP000038830">
    <property type="component" value="Unassembled WGS sequence"/>
</dbReference>
<reference evidence="17" key="1">
    <citation type="journal article" date="2015" name="J. Biotechnol.">
        <title>The structure of the Cyberlindnera jadinii genome and its relation to Candida utilis analyzed by the occurrence of single nucleotide polymorphisms.</title>
        <authorList>
            <person name="Rupp O."/>
            <person name="Brinkrolf K."/>
            <person name="Buerth C."/>
            <person name="Kunigo M."/>
            <person name="Schneider J."/>
            <person name="Jaenicke S."/>
            <person name="Goesmann A."/>
            <person name="Puehler A."/>
            <person name="Jaeger K.-E."/>
            <person name="Ernst J.F."/>
        </authorList>
    </citation>
    <scope>NUCLEOTIDE SEQUENCE [LARGE SCALE GENOMIC DNA]</scope>
    <source>
        <strain evidence="17">ATCC 18201 / CBS 1600 / BCRC 20928 / JCM 3617 / NBRC 0987 / NRRL Y-1542</strain>
    </source>
</reference>
<dbReference type="AlphaFoldDB" id="A0A0H5BYW4"/>
<organism evidence="16 17">
    <name type="scientific">Cyberlindnera jadinii (strain ATCC 18201 / CBS 1600 / BCRC 20928 / JCM 3617 / NBRC 0987 / NRRL Y-1542)</name>
    <name type="common">Torula yeast</name>
    <name type="synonym">Candida utilis</name>
    <dbReference type="NCBI Taxonomy" id="983966"/>
    <lineage>
        <taxon>Eukaryota</taxon>
        <taxon>Fungi</taxon>
        <taxon>Dikarya</taxon>
        <taxon>Ascomycota</taxon>
        <taxon>Saccharomycotina</taxon>
        <taxon>Saccharomycetes</taxon>
        <taxon>Phaffomycetales</taxon>
        <taxon>Phaffomycetaceae</taxon>
        <taxon>Cyberlindnera</taxon>
    </lineage>
</organism>
<proteinExistence type="inferred from homology"/>
<dbReference type="GO" id="GO:0000139">
    <property type="term" value="C:Golgi membrane"/>
    <property type="evidence" value="ECO:0007669"/>
    <property type="project" value="UniProtKB-SubCell"/>
</dbReference>
<evidence type="ECO:0000256" key="4">
    <source>
        <dbReference type="ARBA" id="ARBA00019541"/>
    </source>
</evidence>
<sequence length="1107" mass="124474">MLDFLRFIGSLLLVLWRYVNTRYITRLRHLYGHLALRIVRNQTLFIMIPLTVGFTLSYPSLYALLSSGEQLEFEYITELYPAAPSVHAVGSLPQMEVKQIWFQPESIVDWDKSMDQGALDPKFLQEVLQVQESMMKNIPQDSVFVHSPLSSGEWDKSISQKESIGLLSGGVSVNGIMKSAQALRLLMMYTKDQKYGDIWDENFKSLSNNTDVHFTFEQAQNEPLRSDYILEFTRMTFADHLIVSSCYVLVVIYTLISLNNLTMVTSKCGLLLAFVTEMVLSIFSAATLTTVFFTEVDFYEIPLHLLPFLVIVCGVENMFRLVSVISEIPGEMNVAYRLSKGLERSGLTSTFVMTVDLLILRVCYPYVIPNSKIFCVFTGFALIFSHILHLTFFASVLSIDIHRLELHDLIDDTNTESSTFKEYTRKISLPFSTKITGFLLIISFIVCLNLRWMGGSYGSTDEISDSANFLTKKVFSGDIIQAIGLKASHQKVLVSIDAPVTASFASNTIMNGFRLHTSYKFDIFYILEFLTLLILTLSLSMIALKHFSPNLASHEEDSLKKLDEKEHSFQTKVLSGSHFLDIIKITTSRSPFIVSIGLDHKVLIWSPLSQPIPMPSQLPLSTGLWPITNVVLSSHGNYIAAFSKSGVVQCWSRLSMTWIWRFELEILRNSSPLEAFFRHKTVPAFAMRKRREMLLSQTVASPPTSRRNSMRSITSPHLGATTAFGNNANVTNELEDFVIILQNGDLLTISCQEGKLTKEKLSNTGLVSCAKLITPRVNDRLVSLTKDGQLLVSTAVNNKWRSRFVTVETNRFNNPNSLISAPQQPSADYTRSEISIVPFVGFMVRTAGTVAELVDVQTGILIKSFSIMKYKRGSFCVFHDQPTHCRFCGSVSLASFSVAYTLANTNTVVVHTFTVDHRAKTSICLRVERDPREIRCVGFEQVTEHVYQREDVEGWCVTDTNQVMGVKRRSNGVHQNDGLRRRRAKTDEKDFDLWEGWVLKADGEFDTYDIPSLGNSEGLLVNSVSQVAKFGHKSIVVAFGNIMKVLYLGNDDLVHQDDDKQVGKAISGLSFVEKRRRHLGKKNSRSTNYTDVDGAEAGGGSVPHLTL</sequence>
<dbReference type="PANTHER" id="PTHR46378">
    <property type="entry name" value="STEROL REGULATORY ELEMENT-BINDING PROTEIN CLEAVAGE-ACTIVATING PROTEIN"/>
    <property type="match status" value="1"/>
</dbReference>
<evidence type="ECO:0000256" key="2">
    <source>
        <dbReference type="ARBA" id="ARBA00004394"/>
    </source>
</evidence>
<accession>A0A0H5BYW4</accession>
<dbReference type="GO" id="GO:0032936">
    <property type="term" value="C:SREBP-SCAP complex"/>
    <property type="evidence" value="ECO:0007669"/>
    <property type="project" value="TreeGrafter"/>
</dbReference>
<evidence type="ECO:0000256" key="9">
    <source>
        <dbReference type="ARBA" id="ARBA00023098"/>
    </source>
</evidence>
<keyword evidence="8" id="KW-0333">Golgi apparatus</keyword>
<dbReference type="InterPro" id="IPR053958">
    <property type="entry name" value="HMGCR/SNAP/NPC1-like_SSD"/>
</dbReference>
<dbReference type="InterPro" id="IPR015943">
    <property type="entry name" value="WD40/YVTN_repeat-like_dom_sf"/>
</dbReference>
<dbReference type="Gene3D" id="2.130.10.10">
    <property type="entry name" value="YVTN repeat-like/Quinoprotein amine dehydrogenase"/>
    <property type="match status" value="1"/>
</dbReference>
<dbReference type="SUPFAM" id="SSF50998">
    <property type="entry name" value="Quinoprotein alcohol dehydrogenase-like"/>
    <property type="match status" value="1"/>
</dbReference>
<dbReference type="GO" id="GO:0005789">
    <property type="term" value="C:endoplasmic reticulum membrane"/>
    <property type="evidence" value="ECO:0007669"/>
    <property type="project" value="InterPro"/>
</dbReference>
<feature type="transmembrane region" description="Helical" evidence="14">
    <location>
        <begin position="523"/>
        <end position="544"/>
    </location>
</feature>
<dbReference type="Pfam" id="PF12349">
    <property type="entry name" value="Sterol-sensing"/>
    <property type="match status" value="1"/>
</dbReference>
<feature type="transmembrane region" description="Helical" evidence="14">
    <location>
        <begin position="346"/>
        <end position="367"/>
    </location>
</feature>
<evidence type="ECO:0000256" key="14">
    <source>
        <dbReference type="SAM" id="Phobius"/>
    </source>
</evidence>
<gene>
    <name evidence="16" type="primary">SCAP</name>
    <name evidence="16" type="ORF">BN1211_0603</name>
</gene>
<dbReference type="SMR" id="A0A0H5BYW4"/>
<dbReference type="GO" id="GO:0032934">
    <property type="term" value="F:sterol binding"/>
    <property type="evidence" value="ECO:0007669"/>
    <property type="project" value="InterPro"/>
</dbReference>
<feature type="transmembrane region" description="Helical" evidence="14">
    <location>
        <begin position="237"/>
        <end position="258"/>
    </location>
</feature>
<evidence type="ECO:0000256" key="11">
    <source>
        <dbReference type="ARBA" id="ARBA00023136"/>
    </source>
</evidence>
<feature type="transmembrane region" description="Helical" evidence="14">
    <location>
        <begin position="45"/>
        <end position="65"/>
    </location>
</feature>
<feature type="transmembrane region" description="Helical" evidence="14">
    <location>
        <begin position="431"/>
        <end position="450"/>
    </location>
</feature>
<comment type="subcellular location">
    <subcellularLocation>
        <location evidence="1">Endoplasmic reticulum</location>
    </subcellularLocation>
    <subcellularLocation>
        <location evidence="2">Golgi apparatus membrane</location>
    </subcellularLocation>
</comment>
<dbReference type="PANTHER" id="PTHR46378:SF1">
    <property type="entry name" value="STEROL REGULATORY ELEMENT-BINDING PROTEIN CLEAVAGE-ACTIVATING PROTEIN"/>
    <property type="match status" value="1"/>
</dbReference>
<evidence type="ECO:0000256" key="5">
    <source>
        <dbReference type="ARBA" id="ARBA00022574"/>
    </source>
</evidence>
<protein>
    <recommendedName>
        <fullName evidence="4">Sterol regulatory element-binding protein cleavage-activating protein</fullName>
    </recommendedName>
</protein>
<dbReference type="InterPro" id="IPR011047">
    <property type="entry name" value="Quinoprotein_ADH-like_sf"/>
</dbReference>
<keyword evidence="14" id="KW-1133">Transmembrane helix</keyword>
<dbReference type="GO" id="GO:0045540">
    <property type="term" value="P:regulation of cholesterol biosynthetic process"/>
    <property type="evidence" value="ECO:0007669"/>
    <property type="project" value="TreeGrafter"/>
</dbReference>
<feature type="region of interest" description="Disordered" evidence="13">
    <location>
        <begin position="1077"/>
        <end position="1107"/>
    </location>
</feature>
<evidence type="ECO:0000256" key="12">
    <source>
        <dbReference type="ARBA" id="ARBA00023221"/>
    </source>
</evidence>
<feature type="transmembrane region" description="Helical" evidence="14">
    <location>
        <begin position="270"/>
        <end position="293"/>
    </location>
</feature>
<evidence type="ECO:0000313" key="16">
    <source>
        <dbReference type="EMBL" id="CEP20680.1"/>
    </source>
</evidence>
<keyword evidence="10" id="KW-0446">Lipid-binding</keyword>
<name>A0A0H5BYW4_CYBJN</name>
<dbReference type="InterPro" id="IPR000731">
    <property type="entry name" value="SSD"/>
</dbReference>
<evidence type="ECO:0000256" key="13">
    <source>
        <dbReference type="SAM" id="MobiDB-lite"/>
    </source>
</evidence>
<evidence type="ECO:0000256" key="1">
    <source>
        <dbReference type="ARBA" id="ARBA00004240"/>
    </source>
</evidence>
<dbReference type="GO" id="GO:0032933">
    <property type="term" value="P:SREBP signaling pathway"/>
    <property type="evidence" value="ECO:0007669"/>
    <property type="project" value="InterPro"/>
</dbReference>
<keyword evidence="6" id="KW-0677">Repeat</keyword>
<evidence type="ECO:0000313" key="17">
    <source>
        <dbReference type="Proteomes" id="UP000038830"/>
    </source>
</evidence>
<keyword evidence="11 14" id="KW-0472">Membrane</keyword>
<evidence type="ECO:0000256" key="10">
    <source>
        <dbReference type="ARBA" id="ARBA00023121"/>
    </source>
</evidence>
<keyword evidence="12" id="KW-0753">Steroid metabolism</keyword>
<keyword evidence="14" id="KW-0812">Transmembrane</keyword>
<comment type="similarity">
    <text evidence="3">Belongs to the WD repeat SCAP family.</text>
</comment>
<feature type="domain" description="SSD" evidence="15">
    <location>
        <begin position="239"/>
        <end position="399"/>
    </location>
</feature>
<keyword evidence="7" id="KW-0256">Endoplasmic reticulum</keyword>
<keyword evidence="9" id="KW-0443">Lipid metabolism</keyword>